<dbReference type="InterPro" id="IPR039426">
    <property type="entry name" value="TonB-dep_rcpt-like"/>
</dbReference>
<feature type="chain" id="PRO_5042255766" evidence="18">
    <location>
        <begin position="49"/>
        <end position="736"/>
    </location>
</feature>
<comment type="subcellular location">
    <subcellularLocation>
        <location evidence="1 14">Cell outer membrane</location>
        <topology evidence="1 14">Multi-pass membrane protein</topology>
    </subcellularLocation>
</comment>
<protein>
    <submittedName>
        <fullName evidence="21">TonB-dependent siderophore receptor</fullName>
    </submittedName>
</protein>
<evidence type="ECO:0000256" key="8">
    <source>
        <dbReference type="ARBA" id="ARBA00023004"/>
    </source>
</evidence>
<dbReference type="GO" id="GO:0015891">
    <property type="term" value="P:siderophore transport"/>
    <property type="evidence" value="ECO:0007669"/>
    <property type="project" value="InterPro"/>
</dbReference>
<dbReference type="SUPFAM" id="SSF56935">
    <property type="entry name" value="Porins"/>
    <property type="match status" value="1"/>
</dbReference>
<keyword evidence="8" id="KW-0408">Iron</keyword>
<evidence type="ECO:0000256" key="15">
    <source>
        <dbReference type="PROSITE-ProRule" id="PRU10144"/>
    </source>
</evidence>
<dbReference type="EMBL" id="JAVRAA010000006">
    <property type="protein sequence ID" value="MDT0337820.1"/>
    <property type="molecule type" value="Genomic_DNA"/>
</dbReference>
<comment type="caution">
    <text evidence="21">The sequence shown here is derived from an EMBL/GenBank/DDBJ whole genome shotgun (WGS) entry which is preliminary data.</text>
</comment>
<keyword evidence="7 18" id="KW-0732">Signal</keyword>
<organism evidence="21">
    <name type="scientific">Herbaspirillum huttiense subsp. nephrolepidis</name>
    <dbReference type="NCBI Taxonomy" id="3075126"/>
    <lineage>
        <taxon>Bacteria</taxon>
        <taxon>Pseudomonadati</taxon>
        <taxon>Pseudomonadota</taxon>
        <taxon>Betaproteobacteria</taxon>
        <taxon>Burkholderiales</taxon>
        <taxon>Oxalobacteraceae</taxon>
        <taxon>Herbaspirillum</taxon>
    </lineage>
</organism>
<keyword evidence="10 16" id="KW-0798">TonB box</keyword>
<keyword evidence="6 14" id="KW-0812">Transmembrane</keyword>
<feature type="domain" description="TonB-dependent receptor plug" evidence="20">
    <location>
        <begin position="92"/>
        <end position="187"/>
    </location>
</feature>
<evidence type="ECO:0000256" key="11">
    <source>
        <dbReference type="ARBA" id="ARBA00023136"/>
    </source>
</evidence>
<feature type="region of interest" description="Disordered" evidence="17">
    <location>
        <begin position="1"/>
        <end position="25"/>
    </location>
</feature>
<dbReference type="InterPro" id="IPR037066">
    <property type="entry name" value="Plug_dom_sf"/>
</dbReference>
<dbReference type="PROSITE" id="PS52016">
    <property type="entry name" value="TONB_DEPENDENT_REC_3"/>
    <property type="match status" value="1"/>
</dbReference>
<dbReference type="CDD" id="cd01347">
    <property type="entry name" value="ligand_gated_channel"/>
    <property type="match status" value="1"/>
</dbReference>
<feature type="compositionally biased region" description="Low complexity" evidence="17">
    <location>
        <begin position="16"/>
        <end position="25"/>
    </location>
</feature>
<dbReference type="Gene3D" id="2.40.170.20">
    <property type="entry name" value="TonB-dependent receptor, beta-barrel domain"/>
    <property type="match status" value="1"/>
</dbReference>
<comment type="similarity">
    <text evidence="2 14 16">Belongs to the TonB-dependent receptor family.</text>
</comment>
<dbReference type="InterPro" id="IPR010917">
    <property type="entry name" value="TonB_rcpt_CS"/>
</dbReference>
<keyword evidence="11 14" id="KW-0472">Membrane</keyword>
<evidence type="ECO:0000313" key="21">
    <source>
        <dbReference type="EMBL" id="MDT0337820.1"/>
    </source>
</evidence>
<evidence type="ECO:0000256" key="16">
    <source>
        <dbReference type="RuleBase" id="RU003357"/>
    </source>
</evidence>
<dbReference type="InterPro" id="IPR000531">
    <property type="entry name" value="Beta-barrel_TonB"/>
</dbReference>
<dbReference type="InterPro" id="IPR012910">
    <property type="entry name" value="Plug_dom"/>
</dbReference>
<evidence type="ECO:0000259" key="19">
    <source>
        <dbReference type="Pfam" id="PF00593"/>
    </source>
</evidence>
<evidence type="ECO:0000256" key="13">
    <source>
        <dbReference type="ARBA" id="ARBA00023237"/>
    </source>
</evidence>
<evidence type="ECO:0000256" key="7">
    <source>
        <dbReference type="ARBA" id="ARBA00022729"/>
    </source>
</evidence>
<name>A0AAE4G8X5_9BURK</name>
<accession>A0AAE4G8X5</accession>
<dbReference type="Pfam" id="PF07715">
    <property type="entry name" value="Plug"/>
    <property type="match status" value="1"/>
</dbReference>
<dbReference type="GO" id="GO:0015344">
    <property type="term" value="F:siderophore uptake transmembrane transporter activity"/>
    <property type="evidence" value="ECO:0007669"/>
    <property type="project" value="TreeGrafter"/>
</dbReference>
<evidence type="ECO:0000256" key="17">
    <source>
        <dbReference type="SAM" id="MobiDB-lite"/>
    </source>
</evidence>
<dbReference type="PROSITE" id="PS01156">
    <property type="entry name" value="TONB_DEPENDENT_REC_2"/>
    <property type="match status" value="1"/>
</dbReference>
<evidence type="ECO:0000256" key="3">
    <source>
        <dbReference type="ARBA" id="ARBA00022448"/>
    </source>
</evidence>
<dbReference type="PANTHER" id="PTHR32552">
    <property type="entry name" value="FERRICHROME IRON RECEPTOR-RELATED"/>
    <property type="match status" value="1"/>
</dbReference>
<dbReference type="AlphaFoldDB" id="A0AAE4G8X5"/>
<keyword evidence="9" id="KW-0406">Ion transport</keyword>
<dbReference type="RefSeq" id="WP_310836301.1">
    <property type="nucleotide sequence ID" value="NZ_JAVLSM010000003.1"/>
</dbReference>
<keyword evidence="13 14" id="KW-0998">Cell outer membrane</keyword>
<evidence type="ECO:0000256" key="6">
    <source>
        <dbReference type="ARBA" id="ARBA00022692"/>
    </source>
</evidence>
<evidence type="ECO:0000256" key="10">
    <source>
        <dbReference type="ARBA" id="ARBA00023077"/>
    </source>
</evidence>
<evidence type="ECO:0000256" key="5">
    <source>
        <dbReference type="ARBA" id="ARBA00022496"/>
    </source>
</evidence>
<dbReference type="InterPro" id="IPR010105">
    <property type="entry name" value="TonB_sidphr_rcpt"/>
</dbReference>
<evidence type="ECO:0000256" key="2">
    <source>
        <dbReference type="ARBA" id="ARBA00009810"/>
    </source>
</evidence>
<dbReference type="Pfam" id="PF00593">
    <property type="entry name" value="TonB_dep_Rec_b-barrel"/>
    <property type="match status" value="1"/>
</dbReference>
<evidence type="ECO:0000256" key="12">
    <source>
        <dbReference type="ARBA" id="ARBA00023170"/>
    </source>
</evidence>
<keyword evidence="5" id="KW-0410">Iron transport</keyword>
<gene>
    <name evidence="21" type="ORF">RJN63_13330</name>
</gene>
<dbReference type="GO" id="GO:0009279">
    <property type="term" value="C:cell outer membrane"/>
    <property type="evidence" value="ECO:0007669"/>
    <property type="project" value="UniProtKB-SubCell"/>
</dbReference>
<feature type="signal peptide" evidence="18">
    <location>
        <begin position="1"/>
        <end position="48"/>
    </location>
</feature>
<dbReference type="GO" id="GO:0038023">
    <property type="term" value="F:signaling receptor activity"/>
    <property type="evidence" value="ECO:0007669"/>
    <property type="project" value="InterPro"/>
</dbReference>
<dbReference type="InterPro" id="IPR036942">
    <property type="entry name" value="Beta-barrel_TonB_sf"/>
</dbReference>
<keyword evidence="12 21" id="KW-0675">Receptor</keyword>
<feature type="region of interest" description="Disordered" evidence="17">
    <location>
        <begin position="54"/>
        <end position="90"/>
    </location>
</feature>
<evidence type="ECO:0000256" key="9">
    <source>
        <dbReference type="ARBA" id="ARBA00023065"/>
    </source>
</evidence>
<feature type="domain" description="TonB-dependent receptor-like beta-barrel" evidence="19">
    <location>
        <begin position="274"/>
        <end position="705"/>
    </location>
</feature>
<proteinExistence type="inferred from homology"/>
<evidence type="ECO:0000259" key="20">
    <source>
        <dbReference type="Pfam" id="PF07715"/>
    </source>
</evidence>
<evidence type="ECO:0000256" key="18">
    <source>
        <dbReference type="SAM" id="SignalP"/>
    </source>
</evidence>
<keyword evidence="3 14" id="KW-0813">Transport</keyword>
<sequence length="736" mass="80669">MSHDSSCPHPLQGLHRSFSSSRSSPPKLRALPAALVAALFAFPVSAAAAEATAEREEGDAARLPAVEVRSQRNAYDPRPGPLGSATRTATDVREVPQTVQAVDAAQVRAYGGRGLAAALAGVPGVSNVSDTRFDAFRLRGFSNAGDTLLDGMRDDAQYVRSLGNIDRIEILKGPAAVLYGRGSGGGVINRISKQPEREAFGQASATWGSRGQQGGAVDWNRPLGEQWALRINAGREHEPHFRHEVRGTRQYFAPALKWESGRDSWLLQADYDEFERVPDRGVPGRVTALTRNGTVEAVALPVASDRAFFGAAGRDFLRDTSVSLRSTLTRSLAPDWSLRQMVSVFDLNSDFDNTFVTQGYVSAGRNLGSVQRSRYLQNLQQRNVQANLELLGTLRSGIVQHELLAGAEYGWQKREPRLWMASALPVSMKDPEARNATPQPQPWQMNYHRVDSVGLYAQDQIAIGAQWKVLAGVRWDHFEVDSRSRLRDIRIERSSNAVSPRVGAVWEALPAHHFYGSWSKSYAPVGGDVIGLSPGAKGNGNDLGPQFSRQLEAGVKSDWFGRRISTTLAWFELELYNRTVADPVQPGVFTQSGLERNRGIELSVAGEVARHWFVRGGWTQQNSRVVRAEAQYAGKRASGVSARNGSLFVTYAPPLGWFGETGVLLEGARFADRDNLLELPGYVRWDALLGYRMERAEYTLAATNLANRHYYVSATGATQIVPGAPRAVVLTAAYKF</sequence>
<dbReference type="Gene3D" id="2.170.130.10">
    <property type="entry name" value="TonB-dependent receptor, plug domain"/>
    <property type="match status" value="1"/>
</dbReference>
<evidence type="ECO:0000256" key="14">
    <source>
        <dbReference type="PROSITE-ProRule" id="PRU01360"/>
    </source>
</evidence>
<evidence type="ECO:0000256" key="1">
    <source>
        <dbReference type="ARBA" id="ARBA00004571"/>
    </source>
</evidence>
<dbReference type="NCBIfam" id="TIGR01783">
    <property type="entry name" value="TonB-siderophor"/>
    <property type="match status" value="1"/>
</dbReference>
<keyword evidence="4 14" id="KW-1134">Transmembrane beta strand</keyword>
<dbReference type="PANTHER" id="PTHR32552:SF68">
    <property type="entry name" value="FERRICHROME OUTER MEMBRANE TRANSPORTER_PHAGE RECEPTOR"/>
    <property type="match status" value="1"/>
</dbReference>
<feature type="short sequence motif" description="TonB C-terminal box" evidence="15">
    <location>
        <begin position="719"/>
        <end position="736"/>
    </location>
</feature>
<evidence type="ECO:0000256" key="4">
    <source>
        <dbReference type="ARBA" id="ARBA00022452"/>
    </source>
</evidence>
<reference evidence="21" key="1">
    <citation type="submission" date="2023-02" db="EMBL/GenBank/DDBJ databases">
        <title>Description of Herbaspirillum huttiense subsp. nephrolepsisexaltata and Herbaspirillum huttiense subsp. lycopersicon.</title>
        <authorList>
            <person name="Poudel M."/>
            <person name="Sharma A."/>
            <person name="Goss E."/>
            <person name="Tapia J.H."/>
            <person name="Harmon C.M."/>
            <person name="Jones J.B."/>
        </authorList>
    </citation>
    <scope>NUCLEOTIDE SEQUENCE</scope>
    <source>
        <strain evidence="21">NC40101</strain>
    </source>
</reference>